<keyword evidence="2" id="KW-1185">Reference proteome</keyword>
<dbReference type="SUPFAM" id="SSF160544">
    <property type="entry name" value="EscU C-terminal domain-like"/>
    <property type="match status" value="1"/>
</dbReference>
<dbReference type="PANTHER" id="PTHR30531">
    <property type="entry name" value="FLAGELLAR BIOSYNTHETIC PROTEIN FLHB"/>
    <property type="match status" value="1"/>
</dbReference>
<dbReference type="PANTHER" id="PTHR30531:SF12">
    <property type="entry name" value="FLAGELLAR BIOSYNTHETIC PROTEIN FLHB"/>
    <property type="match status" value="1"/>
</dbReference>
<dbReference type="InterPro" id="IPR029025">
    <property type="entry name" value="T3SS_substrate_exporter_C"/>
</dbReference>
<name>A0ABW2NQX1_9BACL</name>
<dbReference type="Proteomes" id="UP001596549">
    <property type="component" value="Unassembled WGS sequence"/>
</dbReference>
<dbReference type="RefSeq" id="WP_379749434.1">
    <property type="nucleotide sequence ID" value="NZ_JBHTCP010000016.1"/>
</dbReference>
<evidence type="ECO:0000313" key="1">
    <source>
        <dbReference type="EMBL" id="MFC7372155.1"/>
    </source>
</evidence>
<dbReference type="Gene3D" id="3.40.1690.10">
    <property type="entry name" value="secretion proteins EscU"/>
    <property type="match status" value="1"/>
</dbReference>
<organism evidence="1 2">
    <name type="scientific">Fictibacillus iocasae</name>
    <dbReference type="NCBI Taxonomy" id="2715437"/>
    <lineage>
        <taxon>Bacteria</taxon>
        <taxon>Bacillati</taxon>
        <taxon>Bacillota</taxon>
        <taxon>Bacilli</taxon>
        <taxon>Bacillales</taxon>
        <taxon>Fictibacillaceae</taxon>
        <taxon>Fictibacillus</taxon>
    </lineage>
</organism>
<dbReference type="InterPro" id="IPR006135">
    <property type="entry name" value="T3SS_substrate_exporter"/>
</dbReference>
<comment type="caution">
    <text evidence="1">The sequence shown here is derived from an EMBL/GenBank/DDBJ whole genome shotgun (WGS) entry which is preliminary data.</text>
</comment>
<dbReference type="EMBL" id="JBHTCP010000016">
    <property type="protein sequence ID" value="MFC7372155.1"/>
    <property type="molecule type" value="Genomic_DNA"/>
</dbReference>
<dbReference type="Pfam" id="PF01312">
    <property type="entry name" value="Bac_export_2"/>
    <property type="match status" value="1"/>
</dbReference>
<gene>
    <name evidence="1" type="ORF">ACFQPF_10710</name>
</gene>
<accession>A0ABW2NQX1</accession>
<evidence type="ECO:0000313" key="2">
    <source>
        <dbReference type="Proteomes" id="UP001596549"/>
    </source>
</evidence>
<proteinExistence type="predicted"/>
<sequence>MNSRQETLKAVALRYKTGVTESPEVIAKGTGMTAANILSRAEENGIPVQSDPSLVSLLSKLEISEQIPPELYAAVAEVFAYVYTLDKEAEKKA</sequence>
<reference evidence="2" key="1">
    <citation type="journal article" date="2019" name="Int. J. Syst. Evol. Microbiol.">
        <title>The Global Catalogue of Microorganisms (GCM) 10K type strain sequencing project: providing services to taxonomists for standard genome sequencing and annotation.</title>
        <authorList>
            <consortium name="The Broad Institute Genomics Platform"/>
            <consortium name="The Broad Institute Genome Sequencing Center for Infectious Disease"/>
            <person name="Wu L."/>
            <person name="Ma J."/>
        </authorList>
    </citation>
    <scope>NUCLEOTIDE SEQUENCE [LARGE SCALE GENOMIC DNA]</scope>
    <source>
        <strain evidence="2">NBRC 106396</strain>
    </source>
</reference>
<protein>
    <submittedName>
        <fullName evidence="1">EscU/YscU/HrcU family type III secretion system export apparatus switch protein</fullName>
    </submittedName>
</protein>